<evidence type="ECO:0000256" key="1">
    <source>
        <dbReference type="SAM" id="Coils"/>
    </source>
</evidence>
<reference evidence="3" key="1">
    <citation type="submission" date="2021-01" db="EMBL/GenBank/DDBJ databases">
        <authorList>
            <person name="Kaushik A."/>
        </authorList>
    </citation>
    <scope>NUCLEOTIDE SEQUENCE</scope>
    <source>
        <strain evidence="3">AG6-10EEA</strain>
    </source>
</reference>
<protein>
    <submittedName>
        <fullName evidence="3">Uncharacterized protein</fullName>
    </submittedName>
</protein>
<evidence type="ECO:0000313" key="3">
    <source>
        <dbReference type="EMBL" id="CAE6433836.1"/>
    </source>
</evidence>
<dbReference type="Proteomes" id="UP000663853">
    <property type="component" value="Unassembled WGS sequence"/>
</dbReference>
<accession>A0A8H2XUC8</accession>
<name>A0A8H2XUC8_9AGAM</name>
<organism evidence="3 4">
    <name type="scientific">Rhizoctonia solani</name>
    <dbReference type="NCBI Taxonomy" id="456999"/>
    <lineage>
        <taxon>Eukaryota</taxon>
        <taxon>Fungi</taxon>
        <taxon>Dikarya</taxon>
        <taxon>Basidiomycota</taxon>
        <taxon>Agaricomycotina</taxon>
        <taxon>Agaricomycetes</taxon>
        <taxon>Cantharellales</taxon>
        <taxon>Ceratobasidiaceae</taxon>
        <taxon>Rhizoctonia</taxon>
    </lineage>
</organism>
<keyword evidence="1" id="KW-0175">Coiled coil</keyword>
<gene>
    <name evidence="3" type="ORF">RDB_LOCUS27489</name>
</gene>
<evidence type="ECO:0000256" key="2">
    <source>
        <dbReference type="SAM" id="MobiDB-lite"/>
    </source>
</evidence>
<comment type="caution">
    <text evidence="3">The sequence shown here is derived from an EMBL/GenBank/DDBJ whole genome shotgun (WGS) entry which is preliminary data.</text>
</comment>
<evidence type="ECO:0000313" key="4">
    <source>
        <dbReference type="Proteomes" id="UP000663853"/>
    </source>
</evidence>
<feature type="compositionally biased region" description="Pro residues" evidence="2">
    <location>
        <begin position="102"/>
        <end position="111"/>
    </location>
</feature>
<proteinExistence type="predicted"/>
<feature type="compositionally biased region" description="Polar residues" evidence="2">
    <location>
        <begin position="12"/>
        <end position="21"/>
    </location>
</feature>
<feature type="compositionally biased region" description="Polar residues" evidence="2">
    <location>
        <begin position="57"/>
        <end position="76"/>
    </location>
</feature>
<dbReference type="EMBL" id="CAJMXA010000513">
    <property type="protein sequence ID" value="CAE6433836.1"/>
    <property type="molecule type" value="Genomic_DNA"/>
</dbReference>
<feature type="region of interest" description="Disordered" evidence="2">
    <location>
        <begin position="1"/>
        <end position="130"/>
    </location>
</feature>
<feature type="coiled-coil region" evidence="1">
    <location>
        <begin position="136"/>
        <end position="170"/>
    </location>
</feature>
<sequence>MDNEDMAGANLSRRSATSGARTDNKDNKDPPSLPPGAAPGVVPRPSTPTAAGPRGAQRSTQTPSRSATIDPSTQLASAPKQPARTPAPPSVSTFPVSSAPPALSPPAPSAPSAPSAPTRRSPIEEWESVSRPGASIEELKAKVAELEATIKQKDQAIKKQDAEIKQHDAKIRNLKEPLAYFMNKTENLESEPYRQEVLSIRKHLQVDDLCEPWEINKKFGEIVRKVEDISRDMGEALGSLPPTAKPTTVDLLKLISTTPETQSMVAATPTVDLEAEDFIDFGCRALINKALFDSILGSSIFHPGLKPDENNSFCDMYHRIRKQESQVLSGRWRISTLKLYANSPYSPKEDALRLCQNVLYPFCGTVVDLASCGNLIQSMMPRFEELFELALKWNHLAKNSVVMLDFHPRYHPPGSVYDSQYTILEGRRPKPPSSKAILLTSKLGLWSSNAVGGGKEPEYTIQTKATMLAAEYFA</sequence>
<dbReference type="AlphaFoldDB" id="A0A8H2XUC8"/>